<dbReference type="CDD" id="cd09726">
    <property type="entry name" value="RAMP_I_III"/>
    <property type="match status" value="1"/>
</dbReference>
<evidence type="ECO:0000256" key="2">
    <source>
        <dbReference type="ARBA" id="ARBA00093789"/>
    </source>
</evidence>
<dbReference type="PANTHER" id="PTHR35579:SF3">
    <property type="entry name" value="CRISPR SYSTEM CMS ENDORIBONUCLEASE CSM3"/>
    <property type="match status" value="1"/>
</dbReference>
<dbReference type="OrthoDB" id="482771at2"/>
<dbReference type="RefSeq" id="WP_101836351.1">
    <property type="nucleotide sequence ID" value="NZ_FZMO01000560.1"/>
</dbReference>
<evidence type="ECO:0000256" key="1">
    <source>
        <dbReference type="ARBA" id="ARBA00023118"/>
    </source>
</evidence>
<comment type="subunit">
    <text evidence="2">Part of the Csm effector complex that includes Cas10, Csm2, Csm3, Csm4 and Csm5.</text>
</comment>
<keyword evidence="1" id="KW-0051">Antiviral defense</keyword>
<dbReference type="AlphaFoldDB" id="A0A2I2L2F6"/>
<dbReference type="InterPro" id="IPR052216">
    <property type="entry name" value="CRISPR_Csm3_endoribonuclease"/>
</dbReference>
<accession>A0A2I2L2F6</accession>
<dbReference type="Pfam" id="PF03787">
    <property type="entry name" value="RAMPs"/>
    <property type="match status" value="1"/>
</dbReference>
<organism evidence="4 5">
    <name type="scientific">Frankia canadensis</name>
    <dbReference type="NCBI Taxonomy" id="1836972"/>
    <lineage>
        <taxon>Bacteria</taxon>
        <taxon>Bacillati</taxon>
        <taxon>Actinomycetota</taxon>
        <taxon>Actinomycetes</taxon>
        <taxon>Frankiales</taxon>
        <taxon>Frankiaceae</taxon>
        <taxon>Frankia</taxon>
    </lineage>
</organism>
<protein>
    <recommendedName>
        <fullName evidence="3">CRISPR type III-associated protein domain-containing protein</fullName>
    </recommendedName>
</protein>
<sequence length="835" mass="88536">MSATISVARPPAAAAILGYRLEMLSDWHAGSGNGRPRDVDRLIARDADDLPYVPAKTVTGLWRDGCEIVARALDETEDGSWSVFTDRLFGSQAAVGISRRSRAATSAPQGAGLPAAPLPAALSIRAARLSAGLRAALRAADPAVRQAVTFVKPGVAIDPRTGRAVDRMLRFEEQARGGVDLTGILTLDPEGTFDEDARRYATALLLAGACLVEQIGAKRRRGNGRCRLSVDGLTTADWWTWLETAPPPSPASPRAGAASPRARAFARIGATEATWEVAQVRLTLVDPMLAAGRLVGNQLFGADHIPGTALIPHVLRSLSTAARRAGHDGDAPRRALLAGDLVVTDATVELAGQRALPAPRTVLRQKAATGPAFPVVNRTREPVDRSLGQLARLRDLYAAPVLDDDGRLLVLGRPEQEIHTHNSVDDTTQRPTRETGGGLYINRALRAGTVLRAEVRVRAGLLAAGWAEGLAGGWTAGQSKKDGYGRIEVGLVTSGPAPAPTVIPAGRRLAVWLLSDLVLLDERLRPSPRPDLLRAALAAALGLAEQEAAQGRELLVPVDVEKLPTVPGAVHEGGDDGLLRSMLATGRVESWHARWGLPRPTLAAFAAGSVAGFDLDATVSLDVARLADLAQAGLGERRAEGFGQIAVAILPDHPGEESLPGPGRLLTELGQATARKESPAGQGPAARAQLTARDERTLTLLRAEARRAEIIRRAVALAANPKEHRTALGADIAQVSPSQLALLHDILPLLTQPDSTTDLGGLIARVVDPKRRRGWPGSVGKAVRDLLVDDPDRVWTLLGWPAGLDDDPALRRELRAEAITTLVHTLLTARRKGIR</sequence>
<gene>
    <name evidence="4" type="ORF">FRACA_910011</name>
</gene>
<proteinExistence type="predicted"/>
<dbReference type="InterPro" id="IPR005537">
    <property type="entry name" value="RAMP_III_fam"/>
</dbReference>
<feature type="domain" description="CRISPR type III-associated protein" evidence="3">
    <location>
        <begin position="21"/>
        <end position="227"/>
    </location>
</feature>
<dbReference type="PANTHER" id="PTHR35579">
    <property type="entry name" value="CRISPR SYSTEM CMS ENDORIBONUCLEASE CSM3"/>
    <property type="match status" value="1"/>
</dbReference>
<evidence type="ECO:0000313" key="5">
    <source>
        <dbReference type="Proteomes" id="UP000234331"/>
    </source>
</evidence>
<keyword evidence="5" id="KW-1185">Reference proteome</keyword>
<name>A0A2I2L2F6_9ACTN</name>
<evidence type="ECO:0000259" key="3">
    <source>
        <dbReference type="Pfam" id="PF03787"/>
    </source>
</evidence>
<dbReference type="Proteomes" id="UP000234331">
    <property type="component" value="Unassembled WGS sequence"/>
</dbReference>
<evidence type="ECO:0000313" key="4">
    <source>
        <dbReference type="EMBL" id="SNQ52099.1"/>
    </source>
</evidence>
<reference evidence="4 5" key="1">
    <citation type="submission" date="2017-06" db="EMBL/GenBank/DDBJ databases">
        <authorList>
            <person name="Kim H.J."/>
            <person name="Triplett B.A."/>
        </authorList>
    </citation>
    <scope>NUCLEOTIDE SEQUENCE [LARGE SCALE GENOMIC DNA]</scope>
    <source>
        <strain evidence="4">FRACA_ARgP5</strain>
    </source>
</reference>
<dbReference type="EMBL" id="FZMO01000560">
    <property type="protein sequence ID" value="SNQ52099.1"/>
    <property type="molecule type" value="Genomic_DNA"/>
</dbReference>
<dbReference type="GO" id="GO:0051607">
    <property type="term" value="P:defense response to virus"/>
    <property type="evidence" value="ECO:0007669"/>
    <property type="project" value="UniProtKB-KW"/>
</dbReference>